<evidence type="ECO:0000313" key="1">
    <source>
        <dbReference type="EMBL" id="KGA11841.1"/>
    </source>
</evidence>
<protein>
    <submittedName>
        <fullName evidence="1">Uncharacterized protein</fullName>
    </submittedName>
</protein>
<reference evidence="1" key="1">
    <citation type="submission" date="2014-06" db="EMBL/GenBank/DDBJ databases">
        <title>Key roles for freshwater Actinobacteria revealed by deep metagenomic sequencing.</title>
        <authorList>
            <person name="Ghai R."/>
            <person name="Mizuno C.M."/>
            <person name="Picazo A."/>
            <person name="Camacho A."/>
            <person name="Rodriguez-Valera F."/>
        </authorList>
    </citation>
    <scope>NUCLEOTIDE SEQUENCE</scope>
</reference>
<dbReference type="EMBL" id="JNSL01000228">
    <property type="protein sequence ID" value="KGA11841.1"/>
    <property type="molecule type" value="Genomic_DNA"/>
</dbReference>
<comment type="caution">
    <text evidence="1">The sequence shown here is derived from an EMBL/GenBank/DDBJ whole genome shotgun (WGS) entry which is preliminary data.</text>
</comment>
<sequence>MGRRWLGAIVVVVTLATMGLSACSTSDASSSTTTGAATDVLTMTMPNDVTAAGVVTAAVILRAGSVEDAIANGTVTPAEVDLARQAVAEGKLALWAQRAEADLK</sequence>
<organism evidence="1">
    <name type="scientific">freshwater metagenome</name>
    <dbReference type="NCBI Taxonomy" id="449393"/>
    <lineage>
        <taxon>unclassified sequences</taxon>
        <taxon>metagenomes</taxon>
        <taxon>ecological metagenomes</taxon>
    </lineage>
</organism>
<name>A0A094QC42_9ZZZZ</name>
<dbReference type="AlphaFoldDB" id="A0A094QC42"/>
<dbReference type="PROSITE" id="PS51257">
    <property type="entry name" value="PROKAR_LIPOPROTEIN"/>
    <property type="match status" value="1"/>
</dbReference>
<proteinExistence type="predicted"/>
<accession>A0A094QC42</accession>
<gene>
    <name evidence="1" type="ORF">GM51_22175</name>
</gene>